<gene>
    <name evidence="2" type="ORF">NBRC116591_19820</name>
</gene>
<organism evidence="2 3">
    <name type="scientific">Sessilibacter corallicola</name>
    <dbReference type="NCBI Taxonomy" id="2904075"/>
    <lineage>
        <taxon>Bacteria</taxon>
        <taxon>Pseudomonadati</taxon>
        <taxon>Pseudomonadota</taxon>
        <taxon>Gammaproteobacteria</taxon>
        <taxon>Cellvibrionales</taxon>
        <taxon>Cellvibrionaceae</taxon>
        <taxon>Sessilibacter</taxon>
    </lineage>
</organism>
<evidence type="ECO:0000256" key="1">
    <source>
        <dbReference type="ARBA" id="ARBA00006532"/>
    </source>
</evidence>
<accession>A0ABQ0A939</accession>
<dbReference type="Gene3D" id="3.30.1460.40">
    <property type="entry name" value="[NiFe]-hydrogenase assembly chaperone, HybE"/>
    <property type="match status" value="1"/>
</dbReference>
<name>A0ABQ0A939_9GAMM</name>
<sequence length="175" mass="19598">MTELLTQTKEKILDHYRCVQATMSELPFYCSHLDVELVGWQNLYEKDKTTEYWCSIGVLITPWCMNVIVVPNHTILNASPDVQPFPAVGEIWQVALSGGVFEFTCADDMGFGQFASGSLISVMQQFEHQAAAVSFAEQSLHMLLDVPSNTDNKNNPNNEKKLSRRALFAQLLPVG</sequence>
<dbReference type="InterPro" id="IPR023994">
    <property type="entry name" value="NiFe-hyd_HybE"/>
</dbReference>
<evidence type="ECO:0000313" key="2">
    <source>
        <dbReference type="EMBL" id="GAA6168171.1"/>
    </source>
</evidence>
<dbReference type="RefSeq" id="WP_353302845.1">
    <property type="nucleotide sequence ID" value="NZ_BAABWN010000006.1"/>
</dbReference>
<dbReference type="Proteomes" id="UP001465153">
    <property type="component" value="Unassembled WGS sequence"/>
</dbReference>
<dbReference type="NCBIfam" id="TIGR03993">
    <property type="entry name" value="hydrog_HybE"/>
    <property type="match status" value="1"/>
</dbReference>
<dbReference type="Pfam" id="PF11939">
    <property type="entry name" value="NiFe-hyd_HybE"/>
    <property type="match status" value="1"/>
</dbReference>
<dbReference type="InterPro" id="IPR038530">
    <property type="entry name" value="NiFe-hyd_HybE_sf"/>
</dbReference>
<comment type="caution">
    <text evidence="2">The sequence shown here is derived from an EMBL/GenBank/DDBJ whole genome shotgun (WGS) entry which is preliminary data.</text>
</comment>
<dbReference type="EMBL" id="BAABWN010000006">
    <property type="protein sequence ID" value="GAA6168171.1"/>
    <property type="molecule type" value="Genomic_DNA"/>
</dbReference>
<proteinExistence type="inferred from homology"/>
<comment type="similarity">
    <text evidence="1">Belongs to the HupJ family.</text>
</comment>
<protein>
    <submittedName>
        <fullName evidence="2">Uncharacterized protein</fullName>
    </submittedName>
</protein>
<reference evidence="2 3" key="1">
    <citation type="submission" date="2024-04" db="EMBL/GenBank/DDBJ databases">
        <title>Draft genome sequence of Sessilibacter corallicola NBRC 116591.</title>
        <authorList>
            <person name="Miyakawa T."/>
            <person name="Kusuya Y."/>
            <person name="Miura T."/>
        </authorList>
    </citation>
    <scope>NUCLEOTIDE SEQUENCE [LARGE SCALE GENOMIC DNA]</scope>
    <source>
        <strain evidence="2 3">KU-00831-HH</strain>
    </source>
</reference>
<keyword evidence="3" id="KW-1185">Reference proteome</keyword>
<evidence type="ECO:0000313" key="3">
    <source>
        <dbReference type="Proteomes" id="UP001465153"/>
    </source>
</evidence>